<keyword evidence="2" id="KW-0963">Cytoplasm</keyword>
<dbReference type="Proteomes" id="UP000606991">
    <property type="component" value="Unassembled WGS sequence"/>
</dbReference>
<evidence type="ECO:0000313" key="4">
    <source>
        <dbReference type="EMBL" id="MBJ7594726.1"/>
    </source>
</evidence>
<organism evidence="4 5">
    <name type="scientific">Candidatus Aeolococcus gillhamiae</name>
    <dbReference type="NCBI Taxonomy" id="3127015"/>
    <lineage>
        <taxon>Bacteria</taxon>
        <taxon>Bacillati</taxon>
        <taxon>Candidatus Dormiibacterota</taxon>
        <taxon>Candidatus Dormibacteria</taxon>
        <taxon>Candidatus Aeolococcales</taxon>
        <taxon>Candidatus Aeolococcaceae</taxon>
        <taxon>Candidatus Aeolococcus</taxon>
    </lineage>
</organism>
<dbReference type="GO" id="GO:0005737">
    <property type="term" value="C:cytoplasm"/>
    <property type="evidence" value="ECO:0007669"/>
    <property type="project" value="UniProtKB-SubCell"/>
</dbReference>
<protein>
    <submittedName>
        <fullName evidence="4">Cold shock domain-containing protein</fullName>
    </submittedName>
</protein>
<dbReference type="InterPro" id="IPR002059">
    <property type="entry name" value="CSP_DNA-bd"/>
</dbReference>
<evidence type="ECO:0000256" key="2">
    <source>
        <dbReference type="ARBA" id="ARBA00022490"/>
    </source>
</evidence>
<dbReference type="SUPFAM" id="SSF50249">
    <property type="entry name" value="Nucleic acid-binding proteins"/>
    <property type="match status" value="1"/>
</dbReference>
<evidence type="ECO:0000259" key="3">
    <source>
        <dbReference type="PROSITE" id="PS51857"/>
    </source>
</evidence>
<dbReference type="InterPro" id="IPR012156">
    <property type="entry name" value="Cold_shock_CspA"/>
</dbReference>
<dbReference type="EMBL" id="JAEKNS010000078">
    <property type="protein sequence ID" value="MBJ7594726.1"/>
    <property type="molecule type" value="Genomic_DNA"/>
</dbReference>
<feature type="domain" description="CSD" evidence="3">
    <location>
        <begin position="1"/>
        <end position="65"/>
    </location>
</feature>
<reference evidence="4 5" key="1">
    <citation type="submission" date="2020-10" db="EMBL/GenBank/DDBJ databases">
        <title>Ca. Dormibacterota MAGs.</title>
        <authorList>
            <person name="Montgomery K."/>
        </authorList>
    </citation>
    <scope>NUCLEOTIDE SEQUENCE [LARGE SCALE GENOMIC DNA]</scope>
    <source>
        <strain evidence="4">SC8812_S17_18</strain>
    </source>
</reference>
<name>A0A934N3K1_9BACT</name>
<dbReference type="InterPro" id="IPR012340">
    <property type="entry name" value="NA-bd_OB-fold"/>
</dbReference>
<dbReference type="SMART" id="SM00357">
    <property type="entry name" value="CSP"/>
    <property type="match status" value="1"/>
</dbReference>
<accession>A0A934N3K1</accession>
<dbReference type="GO" id="GO:0003676">
    <property type="term" value="F:nucleic acid binding"/>
    <property type="evidence" value="ECO:0007669"/>
    <property type="project" value="InterPro"/>
</dbReference>
<sequence>MPAGRIKMISPDRGFGFVRGDDGSEAFFHRTELTTVDFDSLEEGESVTFEVVDSPKGPRARNLQKVG</sequence>
<dbReference type="PRINTS" id="PR00050">
    <property type="entry name" value="COLDSHOCK"/>
</dbReference>
<dbReference type="PIRSF" id="PIRSF002599">
    <property type="entry name" value="Cold_shock_A"/>
    <property type="match status" value="1"/>
</dbReference>
<dbReference type="Gene3D" id="2.40.50.140">
    <property type="entry name" value="Nucleic acid-binding proteins"/>
    <property type="match status" value="1"/>
</dbReference>
<dbReference type="InterPro" id="IPR011129">
    <property type="entry name" value="CSD"/>
</dbReference>
<evidence type="ECO:0000256" key="1">
    <source>
        <dbReference type="ARBA" id="ARBA00004496"/>
    </source>
</evidence>
<evidence type="ECO:0000313" key="5">
    <source>
        <dbReference type="Proteomes" id="UP000606991"/>
    </source>
</evidence>
<gene>
    <name evidence="4" type="ORF">JF886_07665</name>
</gene>
<comment type="subcellular location">
    <subcellularLocation>
        <location evidence="1">Cytoplasm</location>
    </subcellularLocation>
</comment>
<comment type="caution">
    <text evidence="4">The sequence shown here is derived from an EMBL/GenBank/DDBJ whole genome shotgun (WGS) entry which is preliminary data.</text>
</comment>
<dbReference type="PROSITE" id="PS51857">
    <property type="entry name" value="CSD_2"/>
    <property type="match status" value="1"/>
</dbReference>
<proteinExistence type="predicted"/>
<dbReference type="AlphaFoldDB" id="A0A934N3K1"/>
<dbReference type="RefSeq" id="WP_337311170.1">
    <property type="nucleotide sequence ID" value="NZ_JAEKNS010000078.1"/>
</dbReference>
<dbReference type="Pfam" id="PF00313">
    <property type="entry name" value="CSD"/>
    <property type="match status" value="1"/>
</dbReference>